<dbReference type="SUPFAM" id="SSF103481">
    <property type="entry name" value="Multidrug resistance efflux transporter EmrE"/>
    <property type="match status" value="2"/>
</dbReference>
<dbReference type="Pfam" id="PF00892">
    <property type="entry name" value="EamA"/>
    <property type="match status" value="2"/>
</dbReference>
<evidence type="ECO:0000313" key="8">
    <source>
        <dbReference type="EMBL" id="SDF54135.1"/>
    </source>
</evidence>
<dbReference type="PANTHER" id="PTHR22911">
    <property type="entry name" value="ACYL-MALONYL CONDENSING ENZYME-RELATED"/>
    <property type="match status" value="1"/>
</dbReference>
<keyword evidence="3 6" id="KW-0812">Transmembrane</keyword>
<dbReference type="GO" id="GO:0016020">
    <property type="term" value="C:membrane"/>
    <property type="evidence" value="ECO:0007669"/>
    <property type="project" value="UniProtKB-SubCell"/>
</dbReference>
<feature type="domain" description="EamA" evidence="7">
    <location>
        <begin position="22"/>
        <end position="154"/>
    </location>
</feature>
<evidence type="ECO:0000256" key="1">
    <source>
        <dbReference type="ARBA" id="ARBA00004141"/>
    </source>
</evidence>
<organism evidence="8 9">
    <name type="scientific">Thalassobaculum litoreum DSM 18839</name>
    <dbReference type="NCBI Taxonomy" id="1123362"/>
    <lineage>
        <taxon>Bacteria</taxon>
        <taxon>Pseudomonadati</taxon>
        <taxon>Pseudomonadota</taxon>
        <taxon>Alphaproteobacteria</taxon>
        <taxon>Rhodospirillales</taxon>
        <taxon>Thalassobaculaceae</taxon>
        <taxon>Thalassobaculum</taxon>
    </lineage>
</organism>
<proteinExistence type="inferred from homology"/>
<protein>
    <submittedName>
        <fullName evidence="8">Permease of the drug/metabolite transporter (DMT) superfamily</fullName>
    </submittedName>
</protein>
<evidence type="ECO:0000313" key="9">
    <source>
        <dbReference type="Proteomes" id="UP000198615"/>
    </source>
</evidence>
<gene>
    <name evidence="8" type="ORF">SAMN05660686_01602</name>
</gene>
<feature type="transmembrane region" description="Helical" evidence="6">
    <location>
        <begin position="112"/>
        <end position="131"/>
    </location>
</feature>
<dbReference type="InterPro" id="IPR000620">
    <property type="entry name" value="EamA_dom"/>
</dbReference>
<name>A0A8G2BJ11_9PROT</name>
<dbReference type="InterPro" id="IPR037185">
    <property type="entry name" value="EmrE-like"/>
</dbReference>
<keyword evidence="9" id="KW-1185">Reference proteome</keyword>
<dbReference type="Proteomes" id="UP000198615">
    <property type="component" value="Unassembled WGS sequence"/>
</dbReference>
<comment type="subcellular location">
    <subcellularLocation>
        <location evidence="1">Membrane</location>
        <topology evidence="1">Multi-pass membrane protein</topology>
    </subcellularLocation>
</comment>
<dbReference type="EMBL" id="FNBW01000004">
    <property type="protein sequence ID" value="SDF54135.1"/>
    <property type="molecule type" value="Genomic_DNA"/>
</dbReference>
<evidence type="ECO:0000256" key="6">
    <source>
        <dbReference type="SAM" id="Phobius"/>
    </source>
</evidence>
<feature type="transmembrane region" description="Helical" evidence="6">
    <location>
        <begin position="194"/>
        <end position="212"/>
    </location>
</feature>
<comment type="similarity">
    <text evidence="2">Belongs to the drug/metabolite transporter (DMT) superfamily. 10 TMS drug/metabolite exporter (DME) (TC 2.A.7.3) family.</text>
</comment>
<sequence length="313" mass="32840">MPSDASNTPPGPPVTVDAAAVRGIVLQIVAVAGFSAMGMMIKLLEGRYPTSEVILFRCWPALIPLLFYLPMQGGFSALKTRRPGWHFVRTASGLVSMFVGFYALSQMALADYVAISFTAPLFGTLLSIPLLGERVGVWRLGAVAVGFAGAVVTLGPLTGTLDPVALLAVGSALGYGVAMISMRKLGATDKSAATVFYFTVGSGVVSLCLLAMPGQWVTPTAEDLAILMGIGLLGGVAQIFMTEAFRLAPPSVVAPFDYTAMIWAMAFGFLVFGTIPGWNVFVGAGLIAASGLYIIHRERVRGIKRGKIKGSSL</sequence>
<comment type="caution">
    <text evidence="8">The sequence shown here is derived from an EMBL/GenBank/DDBJ whole genome shotgun (WGS) entry which is preliminary data.</text>
</comment>
<reference evidence="8 9" key="1">
    <citation type="submission" date="2016-10" db="EMBL/GenBank/DDBJ databases">
        <authorList>
            <person name="Varghese N."/>
            <person name="Submissions S."/>
        </authorList>
    </citation>
    <scope>NUCLEOTIDE SEQUENCE [LARGE SCALE GENOMIC DNA]</scope>
    <source>
        <strain evidence="8 9">DSM 18839</strain>
    </source>
</reference>
<dbReference type="PANTHER" id="PTHR22911:SF6">
    <property type="entry name" value="SOLUTE CARRIER FAMILY 35 MEMBER G1"/>
    <property type="match status" value="1"/>
</dbReference>
<evidence type="ECO:0000256" key="2">
    <source>
        <dbReference type="ARBA" id="ARBA00009853"/>
    </source>
</evidence>
<keyword evidence="4 6" id="KW-1133">Transmembrane helix</keyword>
<evidence type="ECO:0000256" key="4">
    <source>
        <dbReference type="ARBA" id="ARBA00022989"/>
    </source>
</evidence>
<feature type="transmembrane region" description="Helical" evidence="6">
    <location>
        <begin position="53"/>
        <end position="71"/>
    </location>
</feature>
<dbReference type="AlphaFoldDB" id="A0A8G2BJ11"/>
<keyword evidence="5 6" id="KW-0472">Membrane</keyword>
<evidence type="ECO:0000256" key="5">
    <source>
        <dbReference type="ARBA" id="ARBA00023136"/>
    </source>
</evidence>
<feature type="transmembrane region" description="Helical" evidence="6">
    <location>
        <begin position="164"/>
        <end position="182"/>
    </location>
</feature>
<feature type="transmembrane region" description="Helical" evidence="6">
    <location>
        <begin position="20"/>
        <end position="41"/>
    </location>
</feature>
<evidence type="ECO:0000256" key="3">
    <source>
        <dbReference type="ARBA" id="ARBA00022692"/>
    </source>
</evidence>
<feature type="transmembrane region" description="Helical" evidence="6">
    <location>
        <begin position="224"/>
        <end position="242"/>
    </location>
</feature>
<dbReference type="OrthoDB" id="9812899at2"/>
<accession>A0A8G2BJ11</accession>
<feature type="domain" description="EamA" evidence="7">
    <location>
        <begin position="165"/>
        <end position="290"/>
    </location>
</feature>
<feature type="transmembrane region" description="Helical" evidence="6">
    <location>
        <begin position="262"/>
        <end position="295"/>
    </location>
</feature>
<evidence type="ECO:0000259" key="7">
    <source>
        <dbReference type="Pfam" id="PF00892"/>
    </source>
</evidence>
<feature type="transmembrane region" description="Helical" evidence="6">
    <location>
        <begin position="83"/>
        <end position="105"/>
    </location>
</feature>
<feature type="transmembrane region" description="Helical" evidence="6">
    <location>
        <begin position="137"/>
        <end position="157"/>
    </location>
</feature>